<comment type="caution">
    <text evidence="4">The sequence shown here is derived from an EMBL/GenBank/DDBJ whole genome shotgun (WGS) entry which is preliminary data.</text>
</comment>
<feature type="compositionally biased region" description="Polar residues" evidence="3">
    <location>
        <begin position="77"/>
        <end position="86"/>
    </location>
</feature>
<feature type="region of interest" description="Disordered" evidence="3">
    <location>
        <begin position="407"/>
        <end position="449"/>
    </location>
</feature>
<feature type="region of interest" description="Disordered" evidence="3">
    <location>
        <begin position="992"/>
        <end position="1025"/>
    </location>
</feature>
<dbReference type="PROSITE" id="PS50088">
    <property type="entry name" value="ANK_REPEAT"/>
    <property type="match status" value="1"/>
</dbReference>
<feature type="compositionally biased region" description="Low complexity" evidence="3">
    <location>
        <begin position="720"/>
        <end position="729"/>
    </location>
</feature>
<dbReference type="InterPro" id="IPR051165">
    <property type="entry name" value="Multifunctional_ANK_Repeat"/>
</dbReference>
<name>A0A2H9T9S7_9ZZZZ</name>
<protein>
    <submittedName>
        <fullName evidence="4">Uncharacterized protein</fullName>
    </submittedName>
</protein>
<dbReference type="AlphaFoldDB" id="A0A2H9T9S7"/>
<dbReference type="PROSITE" id="PS50297">
    <property type="entry name" value="ANK_REP_REGION"/>
    <property type="match status" value="1"/>
</dbReference>
<dbReference type="InterPro" id="IPR002110">
    <property type="entry name" value="Ankyrin_rpt"/>
</dbReference>
<dbReference type="SUPFAM" id="SSF48403">
    <property type="entry name" value="Ankyrin repeat"/>
    <property type="match status" value="2"/>
</dbReference>
<keyword evidence="2" id="KW-0040">ANK repeat</keyword>
<dbReference type="EMBL" id="NSIT01000037">
    <property type="protein sequence ID" value="PJE79990.1"/>
    <property type="molecule type" value="Genomic_DNA"/>
</dbReference>
<evidence type="ECO:0000256" key="2">
    <source>
        <dbReference type="ARBA" id="ARBA00023043"/>
    </source>
</evidence>
<accession>A0A2H9T9S7</accession>
<reference evidence="4" key="1">
    <citation type="journal article" date="2017" name="Appl. Environ. Microbiol.">
        <title>Molecular characterization of an Endozoicomonas-like organism causing infection in king scallop Pecten maximus L.</title>
        <authorList>
            <person name="Cano I."/>
            <person name="van Aerle R."/>
            <person name="Ross S."/>
            <person name="Verner-Jeffreys D.W."/>
            <person name="Paley R.K."/>
            <person name="Rimmer G."/>
            <person name="Ryder D."/>
            <person name="Hooper P."/>
            <person name="Stone D."/>
            <person name="Feist S.W."/>
        </authorList>
    </citation>
    <scope>NUCLEOTIDE SEQUENCE</scope>
</reference>
<evidence type="ECO:0000313" key="4">
    <source>
        <dbReference type="EMBL" id="PJE79990.1"/>
    </source>
</evidence>
<gene>
    <name evidence="4" type="ORF">CI610_01014</name>
</gene>
<dbReference type="InterPro" id="IPR036770">
    <property type="entry name" value="Ankyrin_rpt-contain_sf"/>
</dbReference>
<dbReference type="Pfam" id="PF00023">
    <property type="entry name" value="Ank"/>
    <property type="match status" value="1"/>
</dbReference>
<feature type="compositionally biased region" description="Polar residues" evidence="3">
    <location>
        <begin position="1002"/>
        <end position="1017"/>
    </location>
</feature>
<feature type="compositionally biased region" description="Polar residues" evidence="3">
    <location>
        <begin position="242"/>
        <end position="251"/>
    </location>
</feature>
<organism evidence="4">
    <name type="scientific">invertebrate metagenome</name>
    <dbReference type="NCBI Taxonomy" id="1711999"/>
    <lineage>
        <taxon>unclassified sequences</taxon>
        <taxon>metagenomes</taxon>
        <taxon>organismal metagenomes</taxon>
    </lineage>
</organism>
<dbReference type="PANTHER" id="PTHR24123">
    <property type="entry name" value="ANKYRIN REPEAT-CONTAINING"/>
    <property type="match status" value="1"/>
</dbReference>
<evidence type="ECO:0000256" key="1">
    <source>
        <dbReference type="ARBA" id="ARBA00022737"/>
    </source>
</evidence>
<feature type="region of interest" description="Disordered" evidence="3">
    <location>
        <begin position="1"/>
        <end position="92"/>
    </location>
</feature>
<feature type="compositionally biased region" description="Basic and acidic residues" evidence="3">
    <location>
        <begin position="643"/>
        <end position="677"/>
    </location>
</feature>
<dbReference type="SMART" id="SM00248">
    <property type="entry name" value="ANK"/>
    <property type="match status" value="4"/>
</dbReference>
<feature type="compositionally biased region" description="Polar residues" evidence="3">
    <location>
        <begin position="36"/>
        <end position="50"/>
    </location>
</feature>
<feature type="compositionally biased region" description="Polar residues" evidence="3">
    <location>
        <begin position="692"/>
        <end position="710"/>
    </location>
</feature>
<feature type="region of interest" description="Disordered" evidence="3">
    <location>
        <begin position="228"/>
        <end position="307"/>
    </location>
</feature>
<feature type="compositionally biased region" description="Basic and acidic residues" evidence="3">
    <location>
        <begin position="255"/>
        <end position="288"/>
    </location>
</feature>
<sequence length="1258" mass="139774">MEGSKPPQSPNSRHLSDPFSDQESIDSDGTLDSYGTLDSGNTSETSSANFSGKPVSARKPVQPYLPKSPRSHDDTVSIASRTVSESSGDDEALIESLKSVKKASIVRDLYTPDYVRPIQRFLKGGAPSCPDPLPFRIFCRDKNNRKVYIVPPAGQKHPDFSGLKKKLCQRMETHRFSEAVKDQASALYRNKRQQHVRAHGEESLNLILHRDNCTFALSELINSPAPAFPRSSTSTEFDDLSDNSSQFSDDLSTLPDRRQPYRDKGKSLDKFSADDSVPLHRQDKKTERYQPIPDNLSVSTEGSDESGFFVEPNPEFGRMLWDSLRENCQDQDIAAFRENLEHLAEYSPELIVGYDDVDYGQCLLGYAQEAGFTEGVELLLPWYRSCDHLRPATKKIIDMHDWVSETSSQPPLSPFEALPEQEDGSPVLSSDSRKSPKVSLQAKESAPANPPEFRMLCDIVKTGTGKELKAFLKKQPENGQLLLSMTDENGMTPIMWACHPDLPEEGVKIKNSADKVHMITKLQQFAHVDDFVSHDGYSPLYLSCLHGKNIKIADHLLRKCHADPMLQVAQPLLSVARDMDNYRLALLLVKHGAKASSEGDIQWFQQKAKSRSDKKLVEELKKNWNAQQANERKEKPAWSPSPRRKEPAVSVNRDTKDEKPFKLEKTITRDSQFDKTPRVTSLKNNVPDRELTSSLTGVTPFSDDGNNPSGFKSGVASLTPSSEPSSIKKSPVSSLVSKTASVKGNSLPDYVIEQLIDASTKGDIKKVQDIIKNREPIDFDRVIKRFKTPLAAAAESGHINIMQALLKAGADPNQPCGQDTALSLLVAQLNRFKEQKPLVRCLLDAGADPVKGSRSKTALDMVLARQCSKLHHEVMVMMLNTLSEEDSHEEKYNYLLLSACSQGEWDVVLDALNKMGANPNAKGGNPPRTPLEFLAHNDHSKGDLSYQKNRQKIATKLLEKGANASGQEARLYLERYFDGDVGKASSLRLKSLSKPVVDRRQTSPMKSPDTSRSSGSVSPEGHKPKQQLKNLDNILINMAAGLAGIQVPVVNVTPQKGRFIPFRLPFEEKGKSVSSTEQARAILETAKGLLNKNKSLPGVAITYSANEHQTQRIHGNYSSNDWDTATEGGGQAKVMKNMEVLLRLEAYKNLRGKVRIAPITTMKYVDKTGKTAAVGTACMATDKEVEQSLKHIDENLLKKGWVVLGWQNQKTESTPSRPFAVGGGVSKTVARNQSEQDQQIHQFNFIHQKLMEYAYKYS</sequence>
<dbReference type="PANTHER" id="PTHR24123:SF141">
    <property type="entry name" value="ANKYRIN 2, ISOFORM U"/>
    <property type="match status" value="1"/>
</dbReference>
<dbReference type="Gene3D" id="1.25.40.20">
    <property type="entry name" value="Ankyrin repeat-containing domain"/>
    <property type="match status" value="3"/>
</dbReference>
<feature type="region of interest" description="Disordered" evidence="3">
    <location>
        <begin position="624"/>
        <end position="729"/>
    </location>
</feature>
<evidence type="ECO:0000256" key="3">
    <source>
        <dbReference type="SAM" id="MobiDB-lite"/>
    </source>
</evidence>
<proteinExistence type="predicted"/>
<keyword evidence="1" id="KW-0677">Repeat</keyword>